<evidence type="ECO:0000313" key="3">
    <source>
        <dbReference type="EMBL" id="QES18366.1"/>
    </source>
</evidence>
<keyword evidence="2" id="KW-0812">Transmembrane</keyword>
<gene>
    <name evidence="3" type="ORF">DEJ46_04015</name>
</gene>
<dbReference type="RefSeq" id="WP_150264193.1">
    <property type="nucleotide sequence ID" value="NZ_CP029194.1"/>
</dbReference>
<feature type="transmembrane region" description="Helical" evidence="2">
    <location>
        <begin position="74"/>
        <end position="96"/>
    </location>
</feature>
<dbReference type="Proteomes" id="UP000324106">
    <property type="component" value="Chromosome"/>
</dbReference>
<dbReference type="AlphaFoldDB" id="A0A5P2AK43"/>
<name>A0A5P2AK43_STRVZ</name>
<dbReference type="EMBL" id="CP029194">
    <property type="protein sequence ID" value="QES18366.1"/>
    <property type="molecule type" value="Genomic_DNA"/>
</dbReference>
<evidence type="ECO:0000256" key="2">
    <source>
        <dbReference type="SAM" id="Phobius"/>
    </source>
</evidence>
<organism evidence="3 4">
    <name type="scientific">Streptomyces venezuelae</name>
    <dbReference type="NCBI Taxonomy" id="54571"/>
    <lineage>
        <taxon>Bacteria</taxon>
        <taxon>Bacillati</taxon>
        <taxon>Actinomycetota</taxon>
        <taxon>Actinomycetes</taxon>
        <taxon>Kitasatosporales</taxon>
        <taxon>Streptomycetaceae</taxon>
        <taxon>Streptomyces</taxon>
    </lineage>
</organism>
<keyword evidence="2" id="KW-1133">Transmembrane helix</keyword>
<evidence type="ECO:0000256" key="1">
    <source>
        <dbReference type="SAM" id="MobiDB-lite"/>
    </source>
</evidence>
<feature type="region of interest" description="Disordered" evidence="1">
    <location>
        <begin position="493"/>
        <end position="512"/>
    </location>
</feature>
<keyword evidence="2" id="KW-0472">Membrane</keyword>
<evidence type="ECO:0008006" key="5">
    <source>
        <dbReference type="Google" id="ProtNLM"/>
    </source>
</evidence>
<evidence type="ECO:0000313" key="4">
    <source>
        <dbReference type="Proteomes" id="UP000324106"/>
    </source>
</evidence>
<feature type="transmembrane region" description="Helical" evidence="2">
    <location>
        <begin position="287"/>
        <end position="307"/>
    </location>
</feature>
<feature type="transmembrane region" description="Helical" evidence="2">
    <location>
        <begin position="111"/>
        <end position="130"/>
    </location>
</feature>
<proteinExistence type="predicted"/>
<protein>
    <recommendedName>
        <fullName evidence="5">Aromatic ring-opening dioxygenase LigA</fullName>
    </recommendedName>
</protein>
<sequence>MTQQISAALPQYHDDEATRLMCGYAYLNTAFTDAVLQDLVSERLRAHGLPLGIDLVALVRHARVARRLHAIRDALLTACLLVLLFALVAAFITLFGPENDLDERLSDCARLAAYGLLGATLVTFVAAVVCRRAARRVHRGKGTPREGAPAVRSRIEEELDERDETNVVPYGTSGEKERPFVGNGVRISETVWAGIEVGRPAQDDQGADLPMTPFSAADLHTRLIERLADTSGIEELRARNRLYVQGHQAHGLGAELLPDPLRRPRTHIDPALVEAGIAEKDRVMRTYLALDVVGAGGAYVVTMFVRARLSRTLLSWEVSAYVLPPLHAVFRVVSQLPRGRLEELWQLFGVTLSGLWKLLSRAPARLVRRGTQGVRNVWRLWWDRRRITHRKGHFDYGTVGSVRAWAADLERLDYLQQMDVLDTFQRLQQGVLLVTEQFLKDHNVDTSDFERARTLITHHSYTFKGAVVGQNIFGSGGTNVATGTVVGLPAASGAAAGGAMPPPAAKAGGTTG</sequence>
<dbReference type="OrthoDB" id="4093206at2"/>
<reference evidence="3 4" key="1">
    <citation type="submission" date="2018-05" db="EMBL/GenBank/DDBJ databases">
        <title>Streptomyces venezuelae.</title>
        <authorList>
            <person name="Kim W."/>
            <person name="Lee N."/>
            <person name="Cho B.-K."/>
        </authorList>
    </citation>
    <scope>NUCLEOTIDE SEQUENCE [LARGE SCALE GENOMIC DNA]</scope>
    <source>
        <strain evidence="3 4">ATCC 15068</strain>
    </source>
</reference>
<accession>A0A5P2AK43</accession>